<dbReference type="InterPro" id="IPR001448">
    <property type="entry name" value="SASP_alpha/beta-type"/>
</dbReference>
<dbReference type="Pfam" id="PF00269">
    <property type="entry name" value="SASP"/>
    <property type="match status" value="1"/>
</dbReference>
<gene>
    <name evidence="2" type="ORF">VN21_00020</name>
</gene>
<proteinExistence type="predicted"/>
<evidence type="ECO:0000313" key="3">
    <source>
        <dbReference type="Proteomes" id="UP000034407"/>
    </source>
</evidence>
<dbReference type="AlphaFoldDB" id="A0A0M3DLK0"/>
<dbReference type="Proteomes" id="UP000034407">
    <property type="component" value="Unassembled WGS sequence"/>
</dbReference>
<dbReference type="PATRIC" id="fig|1629550.3.peg.279"/>
<evidence type="ECO:0000313" key="2">
    <source>
        <dbReference type="EMBL" id="KKY03016.1"/>
    </source>
</evidence>
<comment type="caution">
    <text evidence="2">The sequence shown here is derived from an EMBL/GenBank/DDBJ whole genome shotgun (WGS) entry which is preliminary data.</text>
</comment>
<keyword evidence="3" id="KW-1185">Reference proteome</keyword>
<evidence type="ECO:0000256" key="1">
    <source>
        <dbReference type="ARBA" id="ARBA00003863"/>
    </source>
</evidence>
<dbReference type="GO" id="GO:0006265">
    <property type="term" value="P:DNA topological change"/>
    <property type="evidence" value="ECO:0007669"/>
    <property type="project" value="InterPro"/>
</dbReference>
<dbReference type="EMBL" id="LBBT01000002">
    <property type="protein sequence ID" value="KKY03016.1"/>
    <property type="molecule type" value="Genomic_DNA"/>
</dbReference>
<dbReference type="OrthoDB" id="1683773at2"/>
<dbReference type="GO" id="GO:0003690">
    <property type="term" value="F:double-stranded DNA binding"/>
    <property type="evidence" value="ECO:0007669"/>
    <property type="project" value="InterPro"/>
</dbReference>
<reference evidence="2 3" key="1">
    <citation type="submission" date="2015-04" db="EMBL/GenBank/DDBJ databases">
        <title>Microcin producing Clostridium sp. JC272T.</title>
        <authorList>
            <person name="Jyothsna T."/>
            <person name="Sasikala C."/>
            <person name="Ramana C."/>
        </authorList>
    </citation>
    <scope>NUCLEOTIDE SEQUENCE [LARGE SCALE GENOMIC DNA]</scope>
    <source>
        <strain evidence="2 3">JC272</strain>
    </source>
</reference>
<dbReference type="RefSeq" id="WP_046821462.1">
    <property type="nucleotide sequence ID" value="NZ_LBBT01000002.1"/>
</dbReference>
<evidence type="ECO:0008006" key="4">
    <source>
        <dbReference type="Google" id="ProtNLM"/>
    </source>
</evidence>
<dbReference type="InterPro" id="IPR038300">
    <property type="entry name" value="SASP_sf_alpha/beta"/>
</dbReference>
<comment type="function">
    <text evidence="1">SASP are bound to spore DNA. They are double-stranded DNA-binding proteins that cause DNA to change to an a-like conformation. They protect the DNA backbone from chemical and enzymatic cleavage and are thus involved in dormant spore's high resistance to UV light.</text>
</comment>
<organism evidence="2 3">
    <name type="scientific">Paraclostridium benzoelyticum</name>
    <dbReference type="NCBI Taxonomy" id="1629550"/>
    <lineage>
        <taxon>Bacteria</taxon>
        <taxon>Bacillati</taxon>
        <taxon>Bacillota</taxon>
        <taxon>Clostridia</taxon>
        <taxon>Peptostreptococcales</taxon>
        <taxon>Peptostreptococcaceae</taxon>
        <taxon>Paraclostridium</taxon>
    </lineage>
</organism>
<sequence length="73" mass="8113">MANKPLVSNAKQALNEMKLEIANELGPLNLNVEQSNISFNKNEDIPGSLGAVMSKKLVQMGEEILLREYNNKK</sequence>
<protein>
    <recommendedName>
        <fullName evidence="4">Spore protein</fullName>
    </recommendedName>
</protein>
<name>A0A0M3DLK0_9FIRM</name>
<accession>A0A0M3DLK0</accession>
<dbReference type="Gene3D" id="6.10.10.80">
    <property type="entry name" value="Small, acid-soluble spore protein, alpha/beta type-like"/>
    <property type="match status" value="1"/>
</dbReference>